<feature type="region of interest" description="Disordered" evidence="2">
    <location>
        <begin position="645"/>
        <end position="667"/>
    </location>
</feature>
<feature type="compositionally biased region" description="Polar residues" evidence="2">
    <location>
        <begin position="900"/>
        <end position="912"/>
    </location>
</feature>
<evidence type="ECO:0000313" key="4">
    <source>
        <dbReference type="Proteomes" id="UP000762676"/>
    </source>
</evidence>
<feature type="region of interest" description="Disordered" evidence="2">
    <location>
        <begin position="484"/>
        <end position="535"/>
    </location>
</feature>
<evidence type="ECO:0000256" key="2">
    <source>
        <dbReference type="SAM" id="MobiDB-lite"/>
    </source>
</evidence>
<gene>
    <name evidence="3" type="ORF">ElyMa_002357400</name>
</gene>
<feature type="non-terminal residue" evidence="3">
    <location>
        <position position="1"/>
    </location>
</feature>
<evidence type="ECO:0000256" key="1">
    <source>
        <dbReference type="ARBA" id="ARBA00022999"/>
    </source>
</evidence>
<organism evidence="3 4">
    <name type="scientific">Elysia marginata</name>
    <dbReference type="NCBI Taxonomy" id="1093978"/>
    <lineage>
        <taxon>Eukaryota</taxon>
        <taxon>Metazoa</taxon>
        <taxon>Spiralia</taxon>
        <taxon>Lophotrochozoa</taxon>
        <taxon>Mollusca</taxon>
        <taxon>Gastropoda</taxon>
        <taxon>Heterobranchia</taxon>
        <taxon>Euthyneura</taxon>
        <taxon>Panpulmonata</taxon>
        <taxon>Sacoglossa</taxon>
        <taxon>Placobranchoidea</taxon>
        <taxon>Plakobranchidae</taxon>
        <taxon>Elysia</taxon>
    </lineage>
</organism>
<dbReference type="Gene3D" id="1.10.238.10">
    <property type="entry name" value="EF-hand"/>
    <property type="match status" value="1"/>
</dbReference>
<dbReference type="InterPro" id="IPR008967">
    <property type="entry name" value="p53-like_TF_DNA-bd_sf"/>
</dbReference>
<feature type="compositionally biased region" description="Polar residues" evidence="2">
    <location>
        <begin position="645"/>
        <end position="660"/>
    </location>
</feature>
<feature type="compositionally biased region" description="Basic residues" evidence="2">
    <location>
        <begin position="760"/>
        <end position="772"/>
    </location>
</feature>
<proteinExistence type="predicted"/>
<protein>
    <submittedName>
        <fullName evidence="3">Signal transducer and activator of transcription</fullName>
    </submittedName>
</protein>
<dbReference type="GO" id="GO:0003700">
    <property type="term" value="F:DNA-binding transcription factor activity"/>
    <property type="evidence" value="ECO:0007669"/>
    <property type="project" value="InterPro"/>
</dbReference>
<dbReference type="SUPFAM" id="SSF49417">
    <property type="entry name" value="p53-like transcription factors"/>
    <property type="match status" value="1"/>
</dbReference>
<dbReference type="PANTHER" id="PTHR11801">
    <property type="entry name" value="SIGNAL TRANSDUCER AND ACTIVATOR OF TRANSCRIPTION"/>
    <property type="match status" value="1"/>
</dbReference>
<comment type="caution">
    <text evidence="3">The sequence shown here is derived from an EMBL/GenBank/DDBJ whole genome shotgun (WGS) entry which is preliminary data.</text>
</comment>
<feature type="compositionally biased region" description="Polar residues" evidence="2">
    <location>
        <begin position="782"/>
        <end position="807"/>
    </location>
</feature>
<feature type="region of interest" description="Disordered" evidence="2">
    <location>
        <begin position="710"/>
        <end position="732"/>
    </location>
</feature>
<feature type="region of interest" description="Disordered" evidence="2">
    <location>
        <begin position="892"/>
        <end position="912"/>
    </location>
</feature>
<keyword evidence="1" id="KW-0727">SH2 domain</keyword>
<evidence type="ECO:0000313" key="3">
    <source>
        <dbReference type="EMBL" id="GFR82125.1"/>
    </source>
</evidence>
<sequence length="912" mass="100500">FTHVLNTLSEWVCPVSQASLYPQPDTALLREVCSGFEQKLLSFIQDYIKSCTIVAQQPPQTRTVENSKKNSSSTAAQSETAGKEKKKKGAEKAFGSKKQQGYNTQLRIPGGEKFSSLVFKTGQITCVSEAELAQAKKTGGECNLAAEKNLTWSDKEAANQGELEFSDVRISDQSRENKNRNHEEFVRIRYLATVEINGKEYKVQVLSLPFHFITGSNQLLSCLGSRFWYFGSSEDMYNGDFKVIEKLPLEKVVHLLDTRIRNVHENGRYLRKEEKDFLRKILPVENGLVSLNNYVKENVTPRRNPRHTFCVWFHAVINMIETKWLRPWLDGAIYGLIDEKFGYDLLTLEREHPGPQKTAPIGTVVLRPGHMTIEKPNSQSPELALIMQAKYRIKDSDTSGQKIVVNSISLEPDDINISGLFQAVSNLTEGSTDKKIAKFLLAHNLNTEIKFLKRYDDKKKTLDEHYKLMITRMINMRVFSPSTSEMGELVSKKGSSKKAKKSRAQTRSASNSTQATMSSCDDDFGSPPERAAPEMEVDWSPELPKVQGTLSPHLEHQTSQGGQSFVTVASMNGGVAVKAGSMSSSPSPSEEHNYELYNGVHVDTTALLKNLQKGSLVCPQPMDKNNPSDMASIPSPSSGFLTMSPCSEPNVSSPRSTQAHPMSPYGEPNVALVKQECPAFIPSSSSTQSMPAASCNETLLSLLNGEAPGPAAGASIVPQKSSPDGLSDLAIKTDGGLNLPTILSLAELQQSPRPQGQRSGKGKQLKGQKGKKCRDDKALTEQVFNEPSTSAQQHTSRVTQDSTSSQPQFVHDNSIIIADTANEVANTHNLVWMSELREALTGLHDPNLFIVLESQANPTPDNVQPFDALENGEHLAEMFDISRHAPDVNRMDSGIGADSLSPTTQPPNLHWV</sequence>
<feature type="compositionally biased region" description="Polar residues" evidence="2">
    <location>
        <begin position="59"/>
        <end position="78"/>
    </location>
</feature>
<accession>A0AAV4GAS3</accession>
<feature type="region of interest" description="Disordered" evidence="2">
    <location>
        <begin position="59"/>
        <end position="102"/>
    </location>
</feature>
<dbReference type="Proteomes" id="UP000762676">
    <property type="component" value="Unassembled WGS sequence"/>
</dbReference>
<dbReference type="AlphaFoldDB" id="A0AAV4GAS3"/>
<keyword evidence="4" id="KW-1185">Reference proteome</keyword>
<feature type="compositionally biased region" description="Basic residues" evidence="2">
    <location>
        <begin position="494"/>
        <end position="504"/>
    </location>
</feature>
<dbReference type="InterPro" id="IPR001217">
    <property type="entry name" value="STAT"/>
</dbReference>
<feature type="region of interest" description="Disordered" evidence="2">
    <location>
        <begin position="748"/>
        <end position="807"/>
    </location>
</feature>
<reference evidence="3 4" key="1">
    <citation type="journal article" date="2021" name="Elife">
        <title>Chloroplast acquisition without the gene transfer in kleptoplastic sea slugs, Plakobranchus ocellatus.</title>
        <authorList>
            <person name="Maeda T."/>
            <person name="Takahashi S."/>
            <person name="Yoshida T."/>
            <person name="Shimamura S."/>
            <person name="Takaki Y."/>
            <person name="Nagai Y."/>
            <person name="Toyoda A."/>
            <person name="Suzuki Y."/>
            <person name="Arimoto A."/>
            <person name="Ishii H."/>
            <person name="Satoh N."/>
            <person name="Nishiyama T."/>
            <person name="Hasebe M."/>
            <person name="Maruyama T."/>
            <person name="Minagawa J."/>
            <person name="Obokata J."/>
            <person name="Shigenobu S."/>
        </authorList>
    </citation>
    <scope>NUCLEOTIDE SEQUENCE [LARGE SCALE GENOMIC DNA]</scope>
</reference>
<dbReference type="EMBL" id="BMAT01004875">
    <property type="protein sequence ID" value="GFR82125.1"/>
    <property type="molecule type" value="Genomic_DNA"/>
</dbReference>
<dbReference type="GO" id="GO:0007165">
    <property type="term" value="P:signal transduction"/>
    <property type="evidence" value="ECO:0007669"/>
    <property type="project" value="InterPro"/>
</dbReference>
<name>A0AAV4GAS3_9GAST</name>